<evidence type="ECO:0000313" key="5">
    <source>
        <dbReference type="Proteomes" id="UP000016923"/>
    </source>
</evidence>
<dbReference type="GO" id="GO:0055088">
    <property type="term" value="P:lipid homeostasis"/>
    <property type="evidence" value="ECO:0007669"/>
    <property type="project" value="InterPro"/>
</dbReference>
<dbReference type="eggNOG" id="KOG4503">
    <property type="taxonomic scope" value="Eukaryota"/>
</dbReference>
<dbReference type="GO" id="GO:0006998">
    <property type="term" value="P:nuclear envelope organization"/>
    <property type="evidence" value="ECO:0007669"/>
    <property type="project" value="InterPro"/>
</dbReference>
<feature type="compositionally biased region" description="Basic and acidic residues" evidence="1">
    <location>
        <begin position="167"/>
        <end position="180"/>
    </location>
</feature>
<protein>
    <submittedName>
        <fullName evidence="4">Nuclear envelope protein</fullName>
    </submittedName>
</protein>
<feature type="transmembrane region" description="Helical" evidence="2">
    <location>
        <begin position="311"/>
        <end position="330"/>
    </location>
</feature>
<name>S3C1C4_OPHP1</name>
<reference evidence="4 5" key="1">
    <citation type="journal article" date="2013" name="BMC Genomics">
        <title>The genome and transcriptome of the pine saprophyte Ophiostoma piceae, and a comparison with the bark beetle-associated pine pathogen Grosmannia clavigera.</title>
        <authorList>
            <person name="Haridas S."/>
            <person name="Wang Y."/>
            <person name="Lim L."/>
            <person name="Massoumi Alamouti S."/>
            <person name="Jackman S."/>
            <person name="Docking R."/>
            <person name="Robertson G."/>
            <person name="Birol I."/>
            <person name="Bohlmann J."/>
            <person name="Breuil C."/>
        </authorList>
    </citation>
    <scope>NUCLEOTIDE SEQUENCE [LARGE SCALE GENOMIC DNA]</scope>
    <source>
        <strain evidence="4 5">UAMH 11346</strain>
    </source>
</reference>
<evidence type="ECO:0000256" key="2">
    <source>
        <dbReference type="SAM" id="Phobius"/>
    </source>
</evidence>
<dbReference type="OrthoDB" id="5961at2759"/>
<dbReference type="PANTHER" id="PTHR28136">
    <property type="entry name" value="NUCLEUS EXPORT PROTEIN BRR6"/>
    <property type="match status" value="1"/>
</dbReference>
<dbReference type="EMBL" id="KE148156">
    <property type="protein sequence ID" value="EPE05521.1"/>
    <property type="molecule type" value="Genomic_DNA"/>
</dbReference>
<feature type="region of interest" description="Disordered" evidence="1">
    <location>
        <begin position="43"/>
        <end position="286"/>
    </location>
</feature>
<feature type="compositionally biased region" description="Basic and acidic residues" evidence="1">
    <location>
        <begin position="144"/>
        <end position="153"/>
    </location>
</feature>
<sequence>MNRRTFEGPMDWEYQNNRGPVDATSPFAQVSQRSYMGSSFATESPLRAAAKPASNPFANIGGRAPGPRPAPPSPSKQAFPRPPSSSLFNAPGVKSFPAASPFRNPSFTTPQKRAEELFSECSGAEESPAMQSDVSMMEGEETPDLERFDRDFAHATITPASAVNRKLFNERKQRAQHPDTPDSVASSYETEKQTSSRPTSSHAAGRGEVPRGKLDYIFGRRDRIRKRKRQQGDKDVGSVRTRFHGAHASDDSEDDSDVSDWGTDGDNAVTRRSKGRRGQLTSGQGEAKRGAIGNLFSAIHDHPNVPVILSWWVQLGMNVFFMTVVMWFVWGGISMMRADISHAADAARSRLLAQMNECAHDYTKNRCAPKSERLPALNVMCNEWEVCMNQDPSSVMKMQVSAKNVAEIINEFVGVMSFKAWGFILSAMLAVILASNMGFSRFRDSAFVNQPKANVPGPHAYASQPAGAPTHSLPPSQDPNQAYIWAPIGQTPRHIRREFMLQPDTPTDTDGSPDAPRAAIMPPPKTPSFRRSPSKGEREHSPSKSSRSPTKGR</sequence>
<keyword evidence="2" id="KW-1133">Transmembrane helix</keyword>
<organism evidence="4 5">
    <name type="scientific">Ophiostoma piceae (strain UAMH 11346)</name>
    <name type="common">Sap stain fungus</name>
    <dbReference type="NCBI Taxonomy" id="1262450"/>
    <lineage>
        <taxon>Eukaryota</taxon>
        <taxon>Fungi</taxon>
        <taxon>Dikarya</taxon>
        <taxon>Ascomycota</taxon>
        <taxon>Pezizomycotina</taxon>
        <taxon>Sordariomycetes</taxon>
        <taxon>Sordariomycetidae</taxon>
        <taxon>Ophiostomatales</taxon>
        <taxon>Ophiostomataceae</taxon>
        <taxon>Ophiostoma</taxon>
    </lineage>
</organism>
<dbReference type="AlphaFoldDB" id="S3C1C4"/>
<keyword evidence="2" id="KW-0812">Transmembrane</keyword>
<feature type="compositionally biased region" description="Polar residues" evidence="1">
    <location>
        <begin position="543"/>
        <end position="553"/>
    </location>
</feature>
<proteinExistence type="predicted"/>
<feature type="region of interest" description="Disordered" evidence="1">
    <location>
        <begin position="502"/>
        <end position="553"/>
    </location>
</feature>
<keyword evidence="4" id="KW-0261">Viral envelope protein</keyword>
<feature type="compositionally biased region" description="Basic and acidic residues" evidence="1">
    <location>
        <begin position="208"/>
        <end position="221"/>
    </location>
</feature>
<dbReference type="SMART" id="SM01042">
    <property type="entry name" value="Brr6_like_C_C"/>
    <property type="match status" value="1"/>
</dbReference>
<dbReference type="HOGENOM" id="CLU_040960_0_0_1"/>
<feature type="region of interest" description="Disordered" evidence="1">
    <location>
        <begin position="1"/>
        <end position="25"/>
    </location>
</feature>
<dbReference type="PANTHER" id="PTHR28136:SF1">
    <property type="entry name" value="NUCLEUS EXPORT PROTEIN BRL1"/>
    <property type="match status" value="1"/>
</dbReference>
<dbReference type="OMA" id="HPHIPRI"/>
<accession>S3C1C4</accession>
<keyword evidence="5" id="KW-1185">Reference proteome</keyword>
<feature type="region of interest" description="Disordered" evidence="1">
    <location>
        <begin position="458"/>
        <end position="483"/>
    </location>
</feature>
<feature type="transmembrane region" description="Helical" evidence="2">
    <location>
        <begin position="420"/>
        <end position="439"/>
    </location>
</feature>
<dbReference type="Proteomes" id="UP000016923">
    <property type="component" value="Unassembled WGS sequence"/>
</dbReference>
<gene>
    <name evidence="4" type="ORF">F503_02260</name>
</gene>
<dbReference type="InterPro" id="IPR040202">
    <property type="entry name" value="Brl1/Brr6"/>
</dbReference>
<dbReference type="InterPro" id="IPR018767">
    <property type="entry name" value="Brl1/Brr6_dom"/>
</dbReference>
<keyword evidence="2" id="KW-0472">Membrane</keyword>
<dbReference type="VEuPathDB" id="FungiDB:F503_02260"/>
<evidence type="ECO:0000256" key="1">
    <source>
        <dbReference type="SAM" id="MobiDB-lite"/>
    </source>
</evidence>
<feature type="domain" description="Brl1/Brr6" evidence="3">
    <location>
        <begin position="309"/>
        <end position="443"/>
    </location>
</feature>
<keyword evidence="4" id="KW-0946">Virion</keyword>
<dbReference type="GO" id="GO:0031965">
    <property type="term" value="C:nuclear membrane"/>
    <property type="evidence" value="ECO:0007669"/>
    <property type="project" value="InterPro"/>
</dbReference>
<dbReference type="Pfam" id="PF10104">
    <property type="entry name" value="Brr6_like_C_C"/>
    <property type="match status" value="1"/>
</dbReference>
<evidence type="ECO:0000313" key="4">
    <source>
        <dbReference type="EMBL" id="EPE05521.1"/>
    </source>
</evidence>
<evidence type="ECO:0000259" key="3">
    <source>
        <dbReference type="SMART" id="SM01042"/>
    </source>
</evidence>
<feature type="compositionally biased region" description="Low complexity" evidence="1">
    <location>
        <begin position="503"/>
        <end position="516"/>
    </location>
</feature>